<evidence type="ECO:0000313" key="3">
    <source>
        <dbReference type="Proteomes" id="UP001378188"/>
    </source>
</evidence>
<feature type="transmembrane region" description="Helical" evidence="1">
    <location>
        <begin position="12"/>
        <end position="31"/>
    </location>
</feature>
<dbReference type="Gene3D" id="1.20.1250.20">
    <property type="entry name" value="MFS general substrate transporter like domains"/>
    <property type="match status" value="1"/>
</dbReference>
<reference evidence="2 3" key="1">
    <citation type="submission" date="2024-02" db="EMBL/GenBank/DDBJ databases">
        <title>Genome analysis and characterization of Microbaculum marinisediminis sp. nov., isolated from marine sediment.</title>
        <authorList>
            <person name="Du Z.-J."/>
            <person name="Ye Y.-Q."/>
            <person name="Zhang Z.-R."/>
            <person name="Yuan S.-M."/>
            <person name="Zhang X.-Y."/>
        </authorList>
    </citation>
    <scope>NUCLEOTIDE SEQUENCE [LARGE SCALE GENOMIC DNA]</scope>
    <source>
        <strain evidence="2 3">SDUM1044001</strain>
    </source>
</reference>
<keyword evidence="1" id="KW-0472">Membrane</keyword>
<sequence>MTRSFLEPNLIGIISLSSIGSVPLHLSTIWIERLSGEDGFTYTEANAALSAYFLGQIIAAAVPVLRPVRLTGRVVLVLSVLLVSFLSLSNSSASPPALLLVWLLVGLCCGGLIYAGFRAASDAANVKRVFAVRLSISLVVSGVVAFLIYVRGDQASYPSAILTMIVVLVAIILLSARNASKAEWSDRSSDAALGPAHLNWRSVIALTTIFVLFAGQIAFLANAGLYIATSTSWLNATSLATAVAKGAVGILLMFAFFIYRKWSGRSVLVVVGALIASILAMYSGKVFVIVVAGFVLFELSFNILSSIMFGDVSDRTSGYMQRMILFSALAGGFAGPFLAGLFLDRGLEFAPVAMALTSAVVVLSWRKLAVAD</sequence>
<dbReference type="InterPro" id="IPR036259">
    <property type="entry name" value="MFS_trans_sf"/>
</dbReference>
<feature type="transmembrane region" description="Helical" evidence="1">
    <location>
        <begin position="156"/>
        <end position="176"/>
    </location>
</feature>
<keyword evidence="1" id="KW-0812">Transmembrane</keyword>
<feature type="transmembrane region" description="Helical" evidence="1">
    <location>
        <begin position="239"/>
        <end position="259"/>
    </location>
</feature>
<name>A0AAW9RZT6_9HYPH</name>
<feature type="transmembrane region" description="Helical" evidence="1">
    <location>
        <begin position="349"/>
        <end position="365"/>
    </location>
</feature>
<protein>
    <recommendedName>
        <fullName evidence="4">MFS transporter</fullName>
    </recommendedName>
</protein>
<feature type="transmembrane region" description="Helical" evidence="1">
    <location>
        <begin position="75"/>
        <end position="93"/>
    </location>
</feature>
<keyword evidence="1" id="KW-1133">Transmembrane helix</keyword>
<feature type="transmembrane region" description="Helical" evidence="1">
    <location>
        <begin position="129"/>
        <end position="150"/>
    </location>
</feature>
<gene>
    <name evidence="2" type="ORF">V3328_16535</name>
</gene>
<evidence type="ECO:0000256" key="1">
    <source>
        <dbReference type="SAM" id="Phobius"/>
    </source>
</evidence>
<dbReference type="RefSeq" id="WP_340330791.1">
    <property type="nucleotide sequence ID" value="NZ_JAZHOF010000006.1"/>
</dbReference>
<feature type="transmembrane region" description="Helical" evidence="1">
    <location>
        <begin position="266"/>
        <end position="283"/>
    </location>
</feature>
<feature type="transmembrane region" description="Helical" evidence="1">
    <location>
        <begin position="203"/>
        <end position="227"/>
    </location>
</feature>
<feature type="transmembrane region" description="Helical" evidence="1">
    <location>
        <begin position="99"/>
        <end position="117"/>
    </location>
</feature>
<evidence type="ECO:0000313" key="2">
    <source>
        <dbReference type="EMBL" id="MEJ8573101.1"/>
    </source>
</evidence>
<feature type="transmembrane region" description="Helical" evidence="1">
    <location>
        <begin position="51"/>
        <end position="68"/>
    </location>
</feature>
<feature type="transmembrane region" description="Helical" evidence="1">
    <location>
        <begin position="289"/>
        <end position="312"/>
    </location>
</feature>
<evidence type="ECO:0008006" key="4">
    <source>
        <dbReference type="Google" id="ProtNLM"/>
    </source>
</evidence>
<proteinExistence type="predicted"/>
<keyword evidence="3" id="KW-1185">Reference proteome</keyword>
<comment type="caution">
    <text evidence="2">The sequence shown here is derived from an EMBL/GenBank/DDBJ whole genome shotgun (WGS) entry which is preliminary data.</text>
</comment>
<accession>A0AAW9RZT6</accession>
<dbReference type="SUPFAM" id="SSF103473">
    <property type="entry name" value="MFS general substrate transporter"/>
    <property type="match status" value="1"/>
</dbReference>
<organism evidence="2 3">
    <name type="scientific">Microbaculum marinum</name>
    <dbReference type="NCBI Taxonomy" id="1764581"/>
    <lineage>
        <taxon>Bacteria</taxon>
        <taxon>Pseudomonadati</taxon>
        <taxon>Pseudomonadota</taxon>
        <taxon>Alphaproteobacteria</taxon>
        <taxon>Hyphomicrobiales</taxon>
        <taxon>Tepidamorphaceae</taxon>
        <taxon>Microbaculum</taxon>
    </lineage>
</organism>
<feature type="transmembrane region" description="Helical" evidence="1">
    <location>
        <begin position="324"/>
        <end position="343"/>
    </location>
</feature>
<dbReference type="AlphaFoldDB" id="A0AAW9RZT6"/>
<dbReference type="Proteomes" id="UP001378188">
    <property type="component" value="Unassembled WGS sequence"/>
</dbReference>
<dbReference type="EMBL" id="JAZHOF010000006">
    <property type="protein sequence ID" value="MEJ8573101.1"/>
    <property type="molecule type" value="Genomic_DNA"/>
</dbReference>